<dbReference type="EMBL" id="CM027689">
    <property type="protein sequence ID" value="KAG0515669.1"/>
    <property type="molecule type" value="Genomic_DNA"/>
</dbReference>
<protein>
    <recommendedName>
        <fullName evidence="4">Reverse transcriptase zinc-binding domain-containing protein</fullName>
    </recommendedName>
</protein>
<sequence length="130" mass="14796">MTHGHLFLGCAFARQVWFGVLDRLQLGDLTPASDSDLGSWWIQQRKRIDRGSRPIFDCVLLLISWTLWKEHNTRVFGRPMSLANDVVDAAIRDGAEWAEAGSSRSLLLVLRLLAFTCFRSQVLYLSLLFS</sequence>
<evidence type="ECO:0000313" key="2">
    <source>
        <dbReference type="EMBL" id="KAG0515669.1"/>
    </source>
</evidence>
<proteinExistence type="predicted"/>
<reference evidence="2" key="1">
    <citation type="journal article" date="2019" name="BMC Genomics">
        <title>A new reference genome for Sorghum bicolor reveals high levels of sequence similarity between sweet and grain genotypes: implications for the genetics of sugar metabolism.</title>
        <authorList>
            <person name="Cooper E.A."/>
            <person name="Brenton Z.W."/>
            <person name="Flinn B.S."/>
            <person name="Jenkins J."/>
            <person name="Shu S."/>
            <person name="Flowers D."/>
            <person name="Luo F."/>
            <person name="Wang Y."/>
            <person name="Xia P."/>
            <person name="Barry K."/>
            <person name="Daum C."/>
            <person name="Lipzen A."/>
            <person name="Yoshinaga Y."/>
            <person name="Schmutz J."/>
            <person name="Saski C."/>
            <person name="Vermerris W."/>
            <person name="Kresovich S."/>
        </authorList>
    </citation>
    <scope>NUCLEOTIDE SEQUENCE</scope>
</reference>
<gene>
    <name evidence="2" type="ORF">BDA96_10G298800</name>
</gene>
<feature type="signal peptide" evidence="1">
    <location>
        <begin position="1"/>
        <end position="18"/>
    </location>
</feature>
<accession>A0A921Q4Z1</accession>
<comment type="caution">
    <text evidence="2">The sequence shown here is derived from an EMBL/GenBank/DDBJ whole genome shotgun (WGS) entry which is preliminary data.</text>
</comment>
<dbReference type="AlphaFoldDB" id="A0A921Q4Z1"/>
<reference evidence="2" key="2">
    <citation type="submission" date="2020-10" db="EMBL/GenBank/DDBJ databases">
        <authorList>
            <person name="Cooper E.A."/>
            <person name="Brenton Z.W."/>
            <person name="Flinn B.S."/>
            <person name="Jenkins J."/>
            <person name="Shu S."/>
            <person name="Flowers D."/>
            <person name="Luo F."/>
            <person name="Wang Y."/>
            <person name="Xia P."/>
            <person name="Barry K."/>
            <person name="Daum C."/>
            <person name="Lipzen A."/>
            <person name="Yoshinaga Y."/>
            <person name="Schmutz J."/>
            <person name="Saski C."/>
            <person name="Vermerris W."/>
            <person name="Kresovich S."/>
        </authorList>
    </citation>
    <scope>NUCLEOTIDE SEQUENCE</scope>
</reference>
<feature type="chain" id="PRO_5036997811" description="Reverse transcriptase zinc-binding domain-containing protein" evidence="1">
    <location>
        <begin position="19"/>
        <end position="130"/>
    </location>
</feature>
<dbReference type="Proteomes" id="UP000807115">
    <property type="component" value="Chromosome 10"/>
</dbReference>
<evidence type="ECO:0000313" key="3">
    <source>
        <dbReference type="Proteomes" id="UP000807115"/>
    </source>
</evidence>
<keyword evidence="1" id="KW-0732">Signal</keyword>
<organism evidence="2 3">
    <name type="scientific">Sorghum bicolor</name>
    <name type="common">Sorghum</name>
    <name type="synonym">Sorghum vulgare</name>
    <dbReference type="NCBI Taxonomy" id="4558"/>
    <lineage>
        <taxon>Eukaryota</taxon>
        <taxon>Viridiplantae</taxon>
        <taxon>Streptophyta</taxon>
        <taxon>Embryophyta</taxon>
        <taxon>Tracheophyta</taxon>
        <taxon>Spermatophyta</taxon>
        <taxon>Magnoliopsida</taxon>
        <taxon>Liliopsida</taxon>
        <taxon>Poales</taxon>
        <taxon>Poaceae</taxon>
        <taxon>PACMAD clade</taxon>
        <taxon>Panicoideae</taxon>
        <taxon>Andropogonodae</taxon>
        <taxon>Andropogoneae</taxon>
        <taxon>Sorghinae</taxon>
        <taxon>Sorghum</taxon>
    </lineage>
</organism>
<name>A0A921Q4Z1_SORBI</name>
<evidence type="ECO:0008006" key="4">
    <source>
        <dbReference type="Google" id="ProtNLM"/>
    </source>
</evidence>
<evidence type="ECO:0000256" key="1">
    <source>
        <dbReference type="SAM" id="SignalP"/>
    </source>
</evidence>